<dbReference type="Proteomes" id="UP000183365">
    <property type="component" value="Unassembled WGS sequence"/>
</dbReference>
<dbReference type="EMBL" id="FQNF01000094">
    <property type="protein sequence ID" value="SGZ41321.1"/>
    <property type="molecule type" value="Genomic_DNA"/>
</dbReference>
<reference evidence="3" key="1">
    <citation type="submission" date="2016-11" db="EMBL/GenBank/DDBJ databases">
        <authorList>
            <person name="Guldener U."/>
        </authorList>
    </citation>
    <scope>NUCLEOTIDE SEQUENCE [LARGE SCALE GENOMIC DNA]</scope>
</reference>
<gene>
    <name evidence="2" type="ORF">HGUI_03521</name>
</gene>
<feature type="compositionally biased region" description="Basic and acidic residues" evidence="1">
    <location>
        <begin position="33"/>
        <end position="44"/>
    </location>
</feature>
<organism evidence="2 3">
    <name type="scientific">Hanseniaspora guilliermondii</name>
    <dbReference type="NCBI Taxonomy" id="56406"/>
    <lineage>
        <taxon>Eukaryota</taxon>
        <taxon>Fungi</taxon>
        <taxon>Dikarya</taxon>
        <taxon>Ascomycota</taxon>
        <taxon>Saccharomycotina</taxon>
        <taxon>Saccharomycetes</taxon>
        <taxon>Saccharomycodales</taxon>
        <taxon>Saccharomycodaceae</taxon>
        <taxon>Hanseniaspora</taxon>
    </lineage>
</organism>
<feature type="compositionally biased region" description="Low complexity" evidence="1">
    <location>
        <begin position="16"/>
        <end position="32"/>
    </location>
</feature>
<feature type="compositionally biased region" description="Low complexity" evidence="1">
    <location>
        <begin position="129"/>
        <end position="140"/>
    </location>
</feature>
<evidence type="ECO:0000256" key="1">
    <source>
        <dbReference type="SAM" id="MobiDB-lite"/>
    </source>
</evidence>
<feature type="region of interest" description="Disordered" evidence="1">
    <location>
        <begin position="129"/>
        <end position="167"/>
    </location>
</feature>
<accession>A0A1L0CRX8</accession>
<protein>
    <submittedName>
        <fullName evidence="2">Uncharacterized protein</fullName>
    </submittedName>
</protein>
<evidence type="ECO:0000313" key="2">
    <source>
        <dbReference type="EMBL" id="SGZ41321.1"/>
    </source>
</evidence>
<dbReference type="VEuPathDB" id="FungiDB:HGUI_03521"/>
<keyword evidence="3" id="KW-1185">Reference proteome</keyword>
<dbReference type="AlphaFoldDB" id="A0A1L0CRX8"/>
<name>A0A1L0CRX8_9ASCO</name>
<dbReference type="OrthoDB" id="3973099at2759"/>
<proteinExistence type="predicted"/>
<feature type="region of interest" description="Disordered" evidence="1">
    <location>
        <begin position="16"/>
        <end position="44"/>
    </location>
</feature>
<evidence type="ECO:0000313" key="3">
    <source>
        <dbReference type="Proteomes" id="UP000183365"/>
    </source>
</evidence>
<sequence length="373" mass="42069">MMKSLIKKIDSRISNLNEYNSDSDSSESSSNSSEHRFSNEYELSRKRTMSNKGLIINVPNYLSKLSPTPSINSNEISRLLPDENTDNRGRKLSFSQRLKQNNLLVSNMNNMDDENDDIPIEFKEIIRSRSNSRPRANSMNKDPVGNKSRTTSFGEPMPKSGMLRNSRNTSFTNLKKMTSSLDSIASLKQSTSSLLTASPNSGTVTLKNLKKYLTTGDEMFLTDEMSDEDLFMNNLSHQQLKAKNGDLMVNMTSSANLYSLNDGTIMKEDINETKNPTKVISNNFIDMDYTMPFDISKNKEIDTESLDLNTGLTISNDFSKKIKHNEHTESVTSNTTIKANNLKEYKKITPIDLYGDDDQNNDGGNEWFLGSNK</sequence>